<reference evidence="2 3" key="1">
    <citation type="submission" date="2019-08" db="EMBL/GenBank/DDBJ databases">
        <authorList>
            <person name="Alioto T."/>
            <person name="Alioto T."/>
            <person name="Gomez Garrido J."/>
        </authorList>
    </citation>
    <scope>NUCLEOTIDE SEQUENCE [LARGE SCALE GENOMIC DNA]</scope>
</reference>
<gene>
    <name evidence="2" type="ORF">CINCED_3A009980</name>
</gene>
<protein>
    <submittedName>
        <fullName evidence="2">Reverse transcriptase domain</fullName>
    </submittedName>
</protein>
<dbReference type="AlphaFoldDB" id="A0A5E4MMC0"/>
<dbReference type="PANTHER" id="PTHR47027">
    <property type="entry name" value="REVERSE TRANSCRIPTASE DOMAIN-CONTAINING PROTEIN"/>
    <property type="match status" value="1"/>
</dbReference>
<keyword evidence="3" id="KW-1185">Reference proteome</keyword>
<dbReference type="EMBL" id="CABPRJ010000521">
    <property type="protein sequence ID" value="VVC30510.1"/>
    <property type="molecule type" value="Genomic_DNA"/>
</dbReference>
<name>A0A5E4MMC0_9HEMI</name>
<proteinExistence type="predicted"/>
<keyword evidence="2" id="KW-0808">Transferase</keyword>
<dbReference type="Pfam" id="PF00078">
    <property type="entry name" value="RVT_1"/>
    <property type="match status" value="1"/>
</dbReference>
<dbReference type="GO" id="GO:0003964">
    <property type="term" value="F:RNA-directed DNA polymerase activity"/>
    <property type="evidence" value="ECO:0007669"/>
    <property type="project" value="UniProtKB-KW"/>
</dbReference>
<dbReference type="CDD" id="cd01650">
    <property type="entry name" value="RT_nLTR_like"/>
    <property type="match status" value="1"/>
</dbReference>
<keyword evidence="2" id="KW-0548">Nucleotidyltransferase</keyword>
<evidence type="ECO:0000313" key="2">
    <source>
        <dbReference type="EMBL" id="VVC30510.1"/>
    </source>
</evidence>
<sequence length="194" mass="22413">MLQSYAQSIKKGDPQICNNYRGISLLNVVYKILSYCILDRVKHIAEEILGDYQGGFRPNRSTTDQIFSLRQIIEKSWEFNKSICILFVDFKKTYDSVHRHSFINILKEFELPNKLINLIEATLQNTKIKIKVASELLEPATVRTGLRQGDALSPILFNFILEKVIRETNCNNGIGKLEHKYLGLCGRYSDIRRN</sequence>
<evidence type="ECO:0000313" key="3">
    <source>
        <dbReference type="Proteomes" id="UP000325440"/>
    </source>
</evidence>
<organism evidence="2 3">
    <name type="scientific">Cinara cedri</name>
    <dbReference type="NCBI Taxonomy" id="506608"/>
    <lineage>
        <taxon>Eukaryota</taxon>
        <taxon>Metazoa</taxon>
        <taxon>Ecdysozoa</taxon>
        <taxon>Arthropoda</taxon>
        <taxon>Hexapoda</taxon>
        <taxon>Insecta</taxon>
        <taxon>Pterygota</taxon>
        <taxon>Neoptera</taxon>
        <taxon>Paraneoptera</taxon>
        <taxon>Hemiptera</taxon>
        <taxon>Sternorrhyncha</taxon>
        <taxon>Aphidomorpha</taxon>
        <taxon>Aphidoidea</taxon>
        <taxon>Aphididae</taxon>
        <taxon>Lachninae</taxon>
        <taxon>Cinara</taxon>
    </lineage>
</organism>
<keyword evidence="2" id="KW-0695">RNA-directed DNA polymerase</keyword>
<dbReference type="PROSITE" id="PS50878">
    <property type="entry name" value="RT_POL"/>
    <property type="match status" value="1"/>
</dbReference>
<feature type="domain" description="Reverse transcriptase" evidence="1">
    <location>
        <begin position="1"/>
        <end position="194"/>
    </location>
</feature>
<evidence type="ECO:0000259" key="1">
    <source>
        <dbReference type="PROSITE" id="PS50878"/>
    </source>
</evidence>
<dbReference type="Proteomes" id="UP000325440">
    <property type="component" value="Unassembled WGS sequence"/>
</dbReference>
<accession>A0A5E4MMC0</accession>
<dbReference type="OrthoDB" id="6627741at2759"/>
<dbReference type="InterPro" id="IPR043502">
    <property type="entry name" value="DNA/RNA_pol_sf"/>
</dbReference>
<dbReference type="PANTHER" id="PTHR47027:SF20">
    <property type="entry name" value="REVERSE TRANSCRIPTASE-LIKE PROTEIN WITH RNA-DIRECTED DNA POLYMERASE DOMAIN"/>
    <property type="match status" value="1"/>
</dbReference>
<dbReference type="SUPFAM" id="SSF56672">
    <property type="entry name" value="DNA/RNA polymerases"/>
    <property type="match status" value="1"/>
</dbReference>
<dbReference type="InterPro" id="IPR000477">
    <property type="entry name" value="RT_dom"/>
</dbReference>